<dbReference type="EMBL" id="RCTY01000024">
    <property type="protein sequence ID" value="ROU07055.1"/>
    <property type="molecule type" value="Genomic_DNA"/>
</dbReference>
<dbReference type="Gene3D" id="1.20.120.330">
    <property type="entry name" value="Nucleotidyltransferases domain 2"/>
    <property type="match status" value="1"/>
</dbReference>
<protein>
    <recommendedName>
        <fullName evidence="3">HEPN domain-containing protein</fullName>
    </recommendedName>
</protein>
<sequence>MGLEQVPVDEAGRTTPFGLLRFAEEYRRAAEIVHADPKLITPAFQLIGQSFELALKAFLLFKGVSLKDLRSKALGHDLVALWKRADAEGIGLVYTHADLAAGVIDLLNPHYMAHEFRYIVTGTKTIPAWDFASNTAKYLTYSLHDDLLAHRIGEAAAKARIEKVGRF</sequence>
<evidence type="ECO:0000313" key="2">
    <source>
        <dbReference type="Proteomes" id="UP000275910"/>
    </source>
</evidence>
<organism evidence="1 2">
    <name type="scientific">Lysobacter enzymogenes</name>
    <dbReference type="NCBI Taxonomy" id="69"/>
    <lineage>
        <taxon>Bacteria</taxon>
        <taxon>Pseudomonadati</taxon>
        <taxon>Pseudomonadota</taxon>
        <taxon>Gammaproteobacteria</taxon>
        <taxon>Lysobacterales</taxon>
        <taxon>Lysobacteraceae</taxon>
        <taxon>Lysobacter</taxon>
    </lineage>
</organism>
<proteinExistence type="predicted"/>
<reference evidence="1 2" key="1">
    <citation type="submission" date="2018-10" db="EMBL/GenBank/DDBJ databases">
        <title>The genome of Lysobacter enzymogenes OH11.</title>
        <authorList>
            <person name="Liu F."/>
            <person name="Zhao Y."/>
            <person name="Qian G."/>
            <person name="Chen Y."/>
            <person name="Xu H."/>
        </authorList>
    </citation>
    <scope>NUCLEOTIDE SEQUENCE [LARGE SCALE GENOMIC DNA]</scope>
    <source>
        <strain evidence="1 2">OH11</strain>
    </source>
</reference>
<evidence type="ECO:0000313" key="1">
    <source>
        <dbReference type="EMBL" id="ROU07055.1"/>
    </source>
</evidence>
<comment type="caution">
    <text evidence="1">The sequence shown here is derived from an EMBL/GenBank/DDBJ whole genome shotgun (WGS) entry which is preliminary data.</text>
</comment>
<gene>
    <name evidence="1" type="ORF">D9T17_11145</name>
</gene>
<dbReference type="AlphaFoldDB" id="A0A3N2RHW8"/>
<name>A0A3N2RHW8_LYSEN</name>
<dbReference type="Proteomes" id="UP000275910">
    <property type="component" value="Unassembled WGS sequence"/>
</dbReference>
<accession>A0A3N2RHW8</accession>
<evidence type="ECO:0008006" key="3">
    <source>
        <dbReference type="Google" id="ProtNLM"/>
    </source>
</evidence>